<organism evidence="1 2">
    <name type="scientific">Mycolicibacterium duvalii</name>
    <dbReference type="NCBI Taxonomy" id="39688"/>
    <lineage>
        <taxon>Bacteria</taxon>
        <taxon>Bacillati</taxon>
        <taxon>Actinomycetota</taxon>
        <taxon>Actinomycetes</taxon>
        <taxon>Mycobacteriales</taxon>
        <taxon>Mycobacteriaceae</taxon>
        <taxon>Mycolicibacterium</taxon>
    </lineage>
</organism>
<evidence type="ECO:0000313" key="1">
    <source>
        <dbReference type="EMBL" id="BBX16516.1"/>
    </source>
</evidence>
<dbReference type="AlphaFoldDB" id="A0A7I7JXB9"/>
<sequence>MTLTPAGWWATCGAAAVVGLTMVGCSSAPTPEAPARAAEVAVSGTPSDWQAAVCRDGAADASGTRHIVRGSSCVPADGDGVVHFDHFESAAAMDSVLSWTPSPHIAKTVVDGQPMAIWTPSGEASDLEPLDQFGFQVVSYRSTALQRGVGDTPATLPSGQVVDLAPNQFGYVVVQTAGGDTQCIVEAAFVGCQTSGTGWPQHADGSGPYHGVRINADGTGSYVDGNLGAAEPVTLSGQTYRALGWTIAVTPTGMRFTNDRTGRGAIVGTDRVQPF</sequence>
<protein>
    <submittedName>
        <fullName evidence="1">Uncharacterized protein</fullName>
    </submittedName>
</protein>
<dbReference type="Proteomes" id="UP000467006">
    <property type="component" value="Chromosome"/>
</dbReference>
<reference evidence="1 2" key="1">
    <citation type="journal article" date="2019" name="Emerg. Microbes Infect.">
        <title>Comprehensive subspecies identification of 175 nontuberculous mycobacteria species based on 7547 genomic profiles.</title>
        <authorList>
            <person name="Matsumoto Y."/>
            <person name="Kinjo T."/>
            <person name="Motooka D."/>
            <person name="Nabeya D."/>
            <person name="Jung N."/>
            <person name="Uechi K."/>
            <person name="Horii T."/>
            <person name="Iida T."/>
            <person name="Fujita J."/>
            <person name="Nakamura S."/>
        </authorList>
    </citation>
    <scope>NUCLEOTIDE SEQUENCE [LARGE SCALE GENOMIC DNA]</scope>
    <source>
        <strain evidence="1 2">JCM 6396</strain>
    </source>
</reference>
<dbReference type="RefSeq" id="WP_098004955.1">
    <property type="nucleotide sequence ID" value="NZ_AP022563.1"/>
</dbReference>
<dbReference type="EMBL" id="AP022563">
    <property type="protein sequence ID" value="BBX16516.1"/>
    <property type="molecule type" value="Genomic_DNA"/>
</dbReference>
<dbReference type="KEGG" id="mdu:MDUV_13760"/>
<keyword evidence="2" id="KW-1185">Reference proteome</keyword>
<name>A0A7I7JXB9_9MYCO</name>
<evidence type="ECO:0000313" key="2">
    <source>
        <dbReference type="Proteomes" id="UP000467006"/>
    </source>
</evidence>
<accession>A0A7I7JXB9</accession>
<proteinExistence type="predicted"/>
<gene>
    <name evidence="1" type="ORF">MDUV_13760</name>
</gene>
<dbReference type="OrthoDB" id="4615008at2"/>